<organism evidence="2 3">
    <name type="scientific">Hepatospora eriocheir</name>
    <dbReference type="NCBI Taxonomy" id="1081669"/>
    <lineage>
        <taxon>Eukaryota</taxon>
        <taxon>Fungi</taxon>
        <taxon>Fungi incertae sedis</taxon>
        <taxon>Microsporidia</taxon>
        <taxon>Hepatosporidae</taxon>
        <taxon>Hepatospora</taxon>
    </lineage>
</organism>
<gene>
    <name evidence="2" type="ORF">HERIO_839</name>
</gene>
<dbReference type="SUPFAM" id="SSF48452">
    <property type="entry name" value="TPR-like"/>
    <property type="match status" value="1"/>
</dbReference>
<comment type="caution">
    <text evidence="2">The sequence shown here is derived from an EMBL/GenBank/DDBJ whole genome shotgun (WGS) entry which is preliminary data.</text>
</comment>
<evidence type="ECO:0000313" key="2">
    <source>
        <dbReference type="EMBL" id="ORD97278.1"/>
    </source>
</evidence>
<keyword evidence="1" id="KW-0802">TPR repeat</keyword>
<keyword evidence="3" id="KW-1185">Reference proteome</keyword>
<reference evidence="2 3" key="1">
    <citation type="journal article" date="2017" name="Environ. Microbiol.">
        <title>Decay of the glycolytic pathway and adaptation to intranuclear parasitism within Enterocytozoonidae microsporidia.</title>
        <authorList>
            <person name="Wiredu Boakye D."/>
            <person name="Jaroenlak P."/>
            <person name="Prachumwat A."/>
            <person name="Williams T.A."/>
            <person name="Bateman K.S."/>
            <person name="Itsathitphaisarn O."/>
            <person name="Sritunyalucksana K."/>
            <person name="Paszkiewicz K.H."/>
            <person name="Moore K.A."/>
            <person name="Stentiford G.D."/>
            <person name="Williams B.A."/>
        </authorList>
    </citation>
    <scope>NUCLEOTIDE SEQUENCE [LARGE SCALE GENOMIC DNA]</scope>
    <source>
        <strain evidence="2 3">GB1</strain>
    </source>
</reference>
<dbReference type="VEuPathDB" id="MicrosporidiaDB:HERIO_839"/>
<feature type="repeat" description="TPR" evidence="1">
    <location>
        <begin position="135"/>
        <end position="168"/>
    </location>
</feature>
<dbReference type="Pfam" id="PF13181">
    <property type="entry name" value="TPR_8"/>
    <property type="match status" value="1"/>
</dbReference>
<dbReference type="PROSITE" id="PS50005">
    <property type="entry name" value="TPR"/>
    <property type="match status" value="1"/>
</dbReference>
<sequence>MDLNVYPELKEVKIYKYHGNYEEAIQILIKLIDETDEDDIAHYYLLLEYSGCLIDNIYMRISDGVFEEENEDLEIAWNYLEECKIKFNEIFLDNQALLKIYKYQGDIECLDNKFNDGMEAYKKAIAICEDNETLVELYNSLGEACIQNNELNESIDFYRRAYKLTNDNEKKNQIKEIITRMKIKKQKF</sequence>
<dbReference type="OrthoDB" id="5587616at2759"/>
<name>A0A1X0QBZ8_9MICR</name>
<protein>
    <submittedName>
        <fullName evidence="2">Uncharacterized protein</fullName>
    </submittedName>
</protein>
<dbReference type="Gene3D" id="1.25.40.10">
    <property type="entry name" value="Tetratricopeptide repeat domain"/>
    <property type="match status" value="1"/>
</dbReference>
<proteinExistence type="predicted"/>
<dbReference type="InterPro" id="IPR019734">
    <property type="entry name" value="TPR_rpt"/>
</dbReference>
<accession>A0A1X0QBZ8</accession>
<dbReference type="EMBL" id="LVKB01000030">
    <property type="protein sequence ID" value="ORD97278.1"/>
    <property type="molecule type" value="Genomic_DNA"/>
</dbReference>
<dbReference type="AlphaFoldDB" id="A0A1X0QBZ8"/>
<evidence type="ECO:0000313" key="3">
    <source>
        <dbReference type="Proteomes" id="UP000192356"/>
    </source>
</evidence>
<evidence type="ECO:0000256" key="1">
    <source>
        <dbReference type="PROSITE-ProRule" id="PRU00339"/>
    </source>
</evidence>
<dbReference type="Proteomes" id="UP000192356">
    <property type="component" value="Unassembled WGS sequence"/>
</dbReference>
<dbReference type="VEuPathDB" id="MicrosporidiaDB:A0H76_1060"/>
<dbReference type="SMART" id="SM00028">
    <property type="entry name" value="TPR"/>
    <property type="match status" value="2"/>
</dbReference>
<dbReference type="InterPro" id="IPR011990">
    <property type="entry name" value="TPR-like_helical_dom_sf"/>
</dbReference>